<dbReference type="RefSeq" id="WP_165688612.1">
    <property type="nucleotide sequence ID" value="NZ_AP023088.1"/>
</dbReference>
<feature type="domain" description="Glycosyl transferase family 1" evidence="4">
    <location>
        <begin position="207"/>
        <end position="371"/>
    </location>
</feature>
<evidence type="ECO:0000259" key="5">
    <source>
        <dbReference type="Pfam" id="PF13439"/>
    </source>
</evidence>
<keyword evidence="2" id="KW-0328">Glycosyltransferase</keyword>
<accession>A0A7Z1B1K6</accession>
<dbReference type="InterPro" id="IPR001296">
    <property type="entry name" value="Glyco_trans_1"/>
</dbReference>
<protein>
    <submittedName>
        <fullName evidence="6">Glycosyl transferase group 1</fullName>
    </submittedName>
</protein>
<dbReference type="CDD" id="cd03801">
    <property type="entry name" value="GT4_PimA-like"/>
    <property type="match status" value="1"/>
</dbReference>
<evidence type="ECO:0000313" key="7">
    <source>
        <dbReference type="Proteomes" id="UP000185604"/>
    </source>
</evidence>
<feature type="domain" description="Glycosyltransferase subfamily 4-like N-terminal" evidence="5">
    <location>
        <begin position="15"/>
        <end position="197"/>
    </location>
</feature>
<dbReference type="GO" id="GO:0016757">
    <property type="term" value="F:glycosyltransferase activity"/>
    <property type="evidence" value="ECO:0007669"/>
    <property type="project" value="UniProtKB-KW"/>
</dbReference>
<organism evidence="6 7">
    <name type="scientific">Bacillus paralicheniformis</name>
    <dbReference type="NCBI Taxonomy" id="1648923"/>
    <lineage>
        <taxon>Bacteria</taxon>
        <taxon>Bacillati</taxon>
        <taxon>Bacillota</taxon>
        <taxon>Bacilli</taxon>
        <taxon>Bacillales</taxon>
        <taxon>Bacillaceae</taxon>
        <taxon>Bacillus</taxon>
    </lineage>
</organism>
<sequence length="499" mass="57101">MNILLAYYRYSPHTNGPSTYIDILRKSLEGEGHSVDLMSHDTRWLNIQVADQQPADKHRLKHELIHRLQTAYTEKYPLWIYWREMERYSLEQAVKQFDLKKYDLIHCHDFMTARALARSKPQHTPLIVSLHNFKYHEAKITGEYDEKSGQEQQYMKIEECLGAMSGDVVAVPCEWLKHELIQIGVTPSNIRVIPYGIVKTPFIEKKNNLPKSLPHQGKKIILCPARLVPVKGHRYLIEALYKLRCERDDFHCLLAGEGPELETLQSLSEKLGIASAVSFLGKRKDIPDLMNISDVIVLPSLHDTFPLVILEGQFSAKPVLAANVGGVKEIIDDGANGLLVPPADSEALTEKLRLLLDDDKTRQKLGRQAFQKAMKHWDISFHMRSIENLYQTFETQKRAVRSCKNHRKEQGLDLEILEQIGEKKTSEAEYTIAGEIPEHLKSQLKKEDHYIHVYDLSGVLLQTKAVDSKGCYEFHQLPRGSYVLKSTIEAFGNQFVSLA</sequence>
<reference evidence="6 7" key="1">
    <citation type="journal article" date="2016" name="Front. Microbiol.">
        <title>High-Level Heat Resistance of Spores of Bacillus amyloliquefaciens and Bacillus licheniformis Results from the Presence of a spoVA Operon in a Tn1546 Transposon.</title>
        <authorList>
            <person name="Berendsen E.M."/>
            <person name="Koning R.A."/>
            <person name="Boekhorst J."/>
            <person name="de Jong A."/>
            <person name="Kuipers O.P."/>
            <person name="Wells-Bennik M.H."/>
        </authorList>
    </citation>
    <scope>NUCLEOTIDE SEQUENCE [LARGE SCALE GENOMIC DNA]</scope>
    <source>
        <strain evidence="6 7">B4121</strain>
    </source>
</reference>
<keyword evidence="3 6" id="KW-0808">Transferase</keyword>
<dbReference type="PANTHER" id="PTHR12526">
    <property type="entry name" value="GLYCOSYLTRANSFERASE"/>
    <property type="match status" value="1"/>
</dbReference>
<gene>
    <name evidence="6" type="ORF">B4121_4483</name>
</gene>
<dbReference type="Pfam" id="PF13439">
    <property type="entry name" value="Glyco_transf_4"/>
    <property type="match status" value="1"/>
</dbReference>
<proteinExistence type="inferred from homology"/>
<evidence type="ECO:0000256" key="3">
    <source>
        <dbReference type="ARBA" id="ARBA00022679"/>
    </source>
</evidence>
<evidence type="ECO:0000256" key="1">
    <source>
        <dbReference type="ARBA" id="ARBA00009481"/>
    </source>
</evidence>
<evidence type="ECO:0000256" key="2">
    <source>
        <dbReference type="ARBA" id="ARBA00022676"/>
    </source>
</evidence>
<dbReference type="Gene3D" id="3.40.50.2000">
    <property type="entry name" value="Glycogen Phosphorylase B"/>
    <property type="match status" value="2"/>
</dbReference>
<dbReference type="Pfam" id="PF00534">
    <property type="entry name" value="Glycos_transf_1"/>
    <property type="match status" value="1"/>
</dbReference>
<evidence type="ECO:0000313" key="6">
    <source>
        <dbReference type="EMBL" id="OLF87034.1"/>
    </source>
</evidence>
<dbReference type="SUPFAM" id="SSF53756">
    <property type="entry name" value="UDP-Glycosyltransferase/glycogen phosphorylase"/>
    <property type="match status" value="1"/>
</dbReference>
<comment type="caution">
    <text evidence="6">The sequence shown here is derived from an EMBL/GenBank/DDBJ whole genome shotgun (WGS) entry which is preliminary data.</text>
</comment>
<name>A0A7Z1B1K6_9BACI</name>
<dbReference type="AlphaFoldDB" id="A0A7Z1B1K6"/>
<dbReference type="PANTHER" id="PTHR12526:SF510">
    <property type="entry name" value="D-INOSITOL 3-PHOSPHATE GLYCOSYLTRANSFERASE"/>
    <property type="match status" value="1"/>
</dbReference>
<dbReference type="Proteomes" id="UP000185604">
    <property type="component" value="Unassembled WGS sequence"/>
</dbReference>
<evidence type="ECO:0000259" key="4">
    <source>
        <dbReference type="Pfam" id="PF00534"/>
    </source>
</evidence>
<dbReference type="InterPro" id="IPR028098">
    <property type="entry name" value="Glyco_trans_4-like_N"/>
</dbReference>
<dbReference type="EMBL" id="LKPO01000027">
    <property type="protein sequence ID" value="OLF87034.1"/>
    <property type="molecule type" value="Genomic_DNA"/>
</dbReference>
<comment type="similarity">
    <text evidence="1">Belongs to the glycosyltransferase group 1 family. Glycosyltransferase 4 subfamily.</text>
</comment>